<name>A0AAV7UYJ5_PLEWA</name>
<protein>
    <submittedName>
        <fullName evidence="1">Uncharacterized protein</fullName>
    </submittedName>
</protein>
<dbReference type="AlphaFoldDB" id="A0AAV7UYJ5"/>
<evidence type="ECO:0000313" key="1">
    <source>
        <dbReference type="EMBL" id="KAJ1193155.1"/>
    </source>
</evidence>
<dbReference type="EMBL" id="JANPWB010000004">
    <property type="protein sequence ID" value="KAJ1193155.1"/>
    <property type="molecule type" value="Genomic_DNA"/>
</dbReference>
<gene>
    <name evidence="1" type="ORF">NDU88_002460</name>
</gene>
<dbReference type="Proteomes" id="UP001066276">
    <property type="component" value="Chromosome 2_2"/>
</dbReference>
<keyword evidence="2" id="KW-1185">Reference proteome</keyword>
<sequence>MPAHPQSQTDVQNMHLAPFHPSTIILSRHLAATEEVAVQSRWVNQFLEDTMKGKKDAYEKVRELSKVRKSKIHFDRNHAVKVTKVKVGDVVMIKRPGLSFAGRMPPTYKYSVAGQHWEFAVPLHAALLEGAGGRHVVSDRLQEERRQSRAFRPIRFAFSRH</sequence>
<accession>A0AAV7UYJ5</accession>
<evidence type="ECO:0000313" key="2">
    <source>
        <dbReference type="Proteomes" id="UP001066276"/>
    </source>
</evidence>
<comment type="caution">
    <text evidence="1">The sequence shown here is derived from an EMBL/GenBank/DDBJ whole genome shotgun (WGS) entry which is preliminary data.</text>
</comment>
<reference evidence="1" key="1">
    <citation type="journal article" date="2022" name="bioRxiv">
        <title>Sequencing and chromosome-scale assembly of the giantPleurodeles waltlgenome.</title>
        <authorList>
            <person name="Brown T."/>
            <person name="Elewa A."/>
            <person name="Iarovenko S."/>
            <person name="Subramanian E."/>
            <person name="Araus A.J."/>
            <person name="Petzold A."/>
            <person name="Susuki M."/>
            <person name="Suzuki K.-i.T."/>
            <person name="Hayashi T."/>
            <person name="Toyoda A."/>
            <person name="Oliveira C."/>
            <person name="Osipova E."/>
            <person name="Leigh N.D."/>
            <person name="Simon A."/>
            <person name="Yun M.H."/>
        </authorList>
    </citation>
    <scope>NUCLEOTIDE SEQUENCE</scope>
    <source>
        <strain evidence="1">20211129_DDA</strain>
        <tissue evidence="1">Liver</tissue>
    </source>
</reference>
<proteinExistence type="predicted"/>
<organism evidence="1 2">
    <name type="scientific">Pleurodeles waltl</name>
    <name type="common">Iberian ribbed newt</name>
    <dbReference type="NCBI Taxonomy" id="8319"/>
    <lineage>
        <taxon>Eukaryota</taxon>
        <taxon>Metazoa</taxon>
        <taxon>Chordata</taxon>
        <taxon>Craniata</taxon>
        <taxon>Vertebrata</taxon>
        <taxon>Euteleostomi</taxon>
        <taxon>Amphibia</taxon>
        <taxon>Batrachia</taxon>
        <taxon>Caudata</taxon>
        <taxon>Salamandroidea</taxon>
        <taxon>Salamandridae</taxon>
        <taxon>Pleurodelinae</taxon>
        <taxon>Pleurodeles</taxon>
    </lineage>
</organism>